<sequence length="476" mass="53328">MEVSPPEARLETLKYSELQSLAKALGLRANLKADKLLKVLKQHFHEATQENGSMISNETFSASDVEEGDSSQMPANLSMVTKSRRKLNSHNALESLEINICDLKPECHPKKEIPEDQKENEPLQNAGSGKTLETYQDEYLTNSKMTGNLAAESVTPGHQKENSTVQKTIESDTPVSSLSGKKPYKGNLPKSGRRGTPTTPNFKKIHEAQFKKMQSIDEYIEKKKKMICNVSNSVKEDKILTKNNNPQKSSKKETLKSCSKMCSSGVLFSPHNQKNRLSPTCTPILRRSPRNFPGTSKNILSQKSAFSSTDLSATKTNVRFSESTEDNEHKRSLTKTPSRKPQFLNGCTPDTQKSNEGVVTRKNIARSATKCQLKEAQRNSSVTLFKSVSDTAELTSTKKPVFDLQASLSRPLNYQPHRGKLKPWGNSKENQSICSHKRAVKQPVLQTREERREKLVQERKQKKDQMLGNRRGLSAV</sequence>
<feature type="region of interest" description="Disordered" evidence="12">
    <location>
        <begin position="152"/>
        <end position="201"/>
    </location>
</feature>
<reference evidence="13" key="3">
    <citation type="submission" date="2025-09" db="UniProtKB">
        <authorList>
            <consortium name="Ensembl"/>
        </authorList>
    </citation>
    <scope>IDENTIFICATION</scope>
</reference>
<evidence type="ECO:0000256" key="4">
    <source>
        <dbReference type="ARBA" id="ARBA00022490"/>
    </source>
</evidence>
<dbReference type="GeneID" id="100564561"/>
<keyword evidence="5" id="KW-0132">Cell division</keyword>
<keyword evidence="10" id="KW-0539">Nucleus</keyword>
<keyword evidence="11" id="KW-0131">Cell cycle</keyword>
<dbReference type="HOGENOM" id="CLU_050701_0_0_1"/>
<feature type="compositionally biased region" description="Basic and acidic residues" evidence="12">
    <location>
        <begin position="447"/>
        <end position="465"/>
    </location>
</feature>
<gene>
    <name evidence="13" type="primary">NUSAP1</name>
</gene>
<dbReference type="InParanoid" id="G1KC67"/>
<comment type="subcellular location">
    <subcellularLocation>
        <location evidence="2">Cytoplasm</location>
        <location evidence="2">Cytoskeleton</location>
        <location evidence="2">Spindle</location>
    </subcellularLocation>
    <subcellularLocation>
        <location evidence="1">Nucleus</location>
    </subcellularLocation>
</comment>
<evidence type="ECO:0000256" key="1">
    <source>
        <dbReference type="ARBA" id="ARBA00004123"/>
    </source>
</evidence>
<reference evidence="13 14" key="1">
    <citation type="submission" date="2009-12" db="EMBL/GenBank/DDBJ databases">
        <title>The Genome Sequence of Anolis carolinensis (Green Anole Lizard).</title>
        <authorList>
            <consortium name="The Genome Sequencing Platform"/>
            <person name="Di Palma F."/>
            <person name="Alfoldi J."/>
            <person name="Heiman D."/>
            <person name="Young S."/>
            <person name="Grabherr M."/>
            <person name="Johnson J."/>
            <person name="Lander E.S."/>
            <person name="Lindblad-Toh K."/>
        </authorList>
    </citation>
    <scope>NUCLEOTIDE SEQUENCE [LARGE SCALE GENOMIC DNA]</scope>
    <source>
        <strain evidence="13 14">JBL SC #1</strain>
    </source>
</reference>
<dbReference type="GO" id="GO:0072686">
    <property type="term" value="C:mitotic spindle"/>
    <property type="evidence" value="ECO:0000318"/>
    <property type="project" value="GO_Central"/>
</dbReference>
<feature type="compositionally biased region" description="Polar residues" evidence="12">
    <location>
        <begin position="122"/>
        <end position="131"/>
    </location>
</feature>
<dbReference type="GeneTree" id="ENSGT00390000006370"/>
<dbReference type="GO" id="GO:0005730">
    <property type="term" value="C:nucleolus"/>
    <property type="evidence" value="ECO:0000318"/>
    <property type="project" value="GO_Central"/>
</dbReference>
<evidence type="ECO:0000256" key="11">
    <source>
        <dbReference type="ARBA" id="ARBA00023306"/>
    </source>
</evidence>
<evidence type="ECO:0000256" key="9">
    <source>
        <dbReference type="ARBA" id="ARBA00023212"/>
    </source>
</evidence>
<dbReference type="GO" id="GO:0005874">
    <property type="term" value="C:microtubule"/>
    <property type="evidence" value="ECO:0007669"/>
    <property type="project" value="UniProtKB-KW"/>
</dbReference>
<evidence type="ECO:0000256" key="6">
    <source>
        <dbReference type="ARBA" id="ARBA00022701"/>
    </source>
</evidence>
<evidence type="ECO:0000256" key="10">
    <source>
        <dbReference type="ARBA" id="ARBA00023242"/>
    </source>
</evidence>
<feature type="region of interest" description="Disordered" evidence="12">
    <location>
        <begin position="413"/>
        <end position="476"/>
    </location>
</feature>
<evidence type="ECO:0000256" key="2">
    <source>
        <dbReference type="ARBA" id="ARBA00004186"/>
    </source>
</evidence>
<evidence type="ECO:0000313" key="14">
    <source>
        <dbReference type="Proteomes" id="UP000001646"/>
    </source>
</evidence>
<reference evidence="13" key="2">
    <citation type="submission" date="2025-08" db="UniProtKB">
        <authorList>
            <consortium name="Ensembl"/>
        </authorList>
    </citation>
    <scope>IDENTIFICATION</scope>
</reference>
<dbReference type="GO" id="GO:0003677">
    <property type="term" value="F:DNA binding"/>
    <property type="evidence" value="ECO:0007669"/>
    <property type="project" value="UniProtKB-KW"/>
</dbReference>
<keyword evidence="9" id="KW-0206">Cytoskeleton</keyword>
<feature type="region of interest" description="Disordered" evidence="12">
    <location>
        <begin position="109"/>
        <end position="131"/>
    </location>
</feature>
<accession>G1KC67</accession>
<dbReference type="GO" id="GO:0000281">
    <property type="term" value="P:mitotic cytokinesis"/>
    <property type="evidence" value="ECO:0000318"/>
    <property type="project" value="GO_Central"/>
</dbReference>
<dbReference type="InterPro" id="IPR026756">
    <property type="entry name" value="NuSAP"/>
</dbReference>
<dbReference type="STRING" id="28377.ENSACAP00000003625"/>
<dbReference type="KEGG" id="acs:100564561"/>
<dbReference type="PANTHER" id="PTHR15874:SF1">
    <property type="entry name" value="NUCLEOLAR AND SPINDLE-ASSOCIATED PROTEIN 1"/>
    <property type="match status" value="1"/>
</dbReference>
<protein>
    <submittedName>
        <fullName evidence="13">Nucleolar and spindle associated protein 1</fullName>
    </submittedName>
</protein>
<feature type="region of interest" description="Disordered" evidence="12">
    <location>
        <begin position="318"/>
        <end position="343"/>
    </location>
</feature>
<keyword evidence="14" id="KW-1185">Reference proteome</keyword>
<evidence type="ECO:0000256" key="7">
    <source>
        <dbReference type="ARBA" id="ARBA00022776"/>
    </source>
</evidence>
<dbReference type="CTD" id="51203"/>
<name>G1KC67_ANOCA</name>
<dbReference type="Pfam" id="PF16006">
    <property type="entry name" value="NUSAP"/>
    <property type="match status" value="1"/>
</dbReference>
<evidence type="ECO:0000256" key="3">
    <source>
        <dbReference type="ARBA" id="ARBA00009702"/>
    </source>
</evidence>
<dbReference type="Bgee" id="ENSACAG00000003726">
    <property type="expression patterns" value="Expressed in forelimb bud and 12 other cell types or tissues"/>
</dbReference>
<keyword evidence="7" id="KW-0498">Mitosis</keyword>
<keyword evidence="4" id="KW-0963">Cytoplasm</keyword>
<dbReference type="GO" id="GO:0007076">
    <property type="term" value="P:mitotic chromosome condensation"/>
    <property type="evidence" value="ECO:0000318"/>
    <property type="project" value="GO_Central"/>
</dbReference>
<dbReference type="FunCoup" id="G1KC67">
    <property type="interactions" value="304"/>
</dbReference>
<evidence type="ECO:0000256" key="5">
    <source>
        <dbReference type="ARBA" id="ARBA00022618"/>
    </source>
</evidence>
<dbReference type="GO" id="GO:0045840">
    <property type="term" value="P:positive regulation of mitotic nuclear division"/>
    <property type="evidence" value="ECO:0007669"/>
    <property type="project" value="Ensembl"/>
</dbReference>
<feature type="compositionally biased region" description="Basic and acidic residues" evidence="12">
    <location>
        <begin position="109"/>
        <end position="121"/>
    </location>
</feature>
<dbReference type="GO" id="GO:0008017">
    <property type="term" value="F:microtubule binding"/>
    <property type="evidence" value="ECO:0000318"/>
    <property type="project" value="GO_Central"/>
</dbReference>
<proteinExistence type="inferred from homology"/>
<keyword evidence="6" id="KW-0493">Microtubule</keyword>
<evidence type="ECO:0000256" key="12">
    <source>
        <dbReference type="SAM" id="MobiDB-lite"/>
    </source>
</evidence>
<dbReference type="Proteomes" id="UP000001646">
    <property type="component" value="Chromosome 1"/>
</dbReference>
<dbReference type="PANTHER" id="PTHR15874">
    <property type="entry name" value="NUCLEOLAR AND SPINDLE-ASSOCIATED PROTEIN 1"/>
    <property type="match status" value="1"/>
</dbReference>
<dbReference type="eggNOG" id="ENOG502QVI7">
    <property type="taxonomic scope" value="Eukaryota"/>
</dbReference>
<organism evidence="13 14">
    <name type="scientific">Anolis carolinensis</name>
    <name type="common">Green anole</name>
    <name type="synonym">American chameleon</name>
    <dbReference type="NCBI Taxonomy" id="28377"/>
    <lineage>
        <taxon>Eukaryota</taxon>
        <taxon>Metazoa</taxon>
        <taxon>Chordata</taxon>
        <taxon>Craniata</taxon>
        <taxon>Vertebrata</taxon>
        <taxon>Euteleostomi</taxon>
        <taxon>Lepidosauria</taxon>
        <taxon>Squamata</taxon>
        <taxon>Bifurcata</taxon>
        <taxon>Unidentata</taxon>
        <taxon>Episquamata</taxon>
        <taxon>Toxicofera</taxon>
        <taxon>Iguania</taxon>
        <taxon>Dactyloidae</taxon>
        <taxon>Anolis</taxon>
    </lineage>
</organism>
<dbReference type="AlphaFoldDB" id="G1KC67"/>
<dbReference type="GO" id="GO:0040001">
    <property type="term" value="P:establishment of mitotic spindle localization"/>
    <property type="evidence" value="ECO:0000318"/>
    <property type="project" value="GO_Central"/>
</dbReference>
<dbReference type="Ensembl" id="ENSACAT00000003713.4">
    <property type="protein sequence ID" value="ENSACAP00000003625.3"/>
    <property type="gene ID" value="ENSACAG00000003726.4"/>
</dbReference>
<dbReference type="OrthoDB" id="3258416at2759"/>
<comment type="similarity">
    <text evidence="3">Belongs to the NUSAP family.</text>
</comment>
<feature type="compositionally biased region" description="Polar residues" evidence="12">
    <location>
        <begin position="162"/>
        <end position="179"/>
    </location>
</feature>
<keyword evidence="8" id="KW-0238">DNA-binding</keyword>
<evidence type="ECO:0000256" key="8">
    <source>
        <dbReference type="ARBA" id="ARBA00023125"/>
    </source>
</evidence>
<evidence type="ECO:0000313" key="13">
    <source>
        <dbReference type="Ensembl" id="ENSACAP00000003625.3"/>
    </source>
</evidence>